<evidence type="ECO:0000256" key="4">
    <source>
        <dbReference type="SAM" id="MobiDB-lite"/>
    </source>
</evidence>
<dbReference type="GO" id="GO:0007019">
    <property type="term" value="P:microtubule depolymerization"/>
    <property type="evidence" value="ECO:0007669"/>
    <property type="project" value="TreeGrafter"/>
</dbReference>
<dbReference type="Proteomes" id="UP001515480">
    <property type="component" value="Unassembled WGS sequence"/>
</dbReference>
<keyword evidence="3" id="KW-0206">Cytoskeleton</keyword>
<comment type="subcellular location">
    <subcellularLocation>
        <location evidence="1">Cytoplasm</location>
        <location evidence="1">Cytoskeleton</location>
    </subcellularLocation>
</comment>
<keyword evidence="7" id="KW-1185">Reference proteome</keyword>
<dbReference type="EMBL" id="JBGBPQ010000001">
    <property type="protein sequence ID" value="KAL1530740.1"/>
    <property type="molecule type" value="Genomic_DNA"/>
</dbReference>
<feature type="compositionally biased region" description="Basic and acidic residues" evidence="4">
    <location>
        <begin position="22"/>
        <end position="37"/>
    </location>
</feature>
<proteinExistence type="predicted"/>
<dbReference type="InterPro" id="IPR028021">
    <property type="entry name" value="Katanin_C-terminal"/>
</dbReference>
<evidence type="ECO:0000256" key="1">
    <source>
        <dbReference type="ARBA" id="ARBA00004245"/>
    </source>
</evidence>
<protein>
    <recommendedName>
        <fullName evidence="5">Katanin p80 subunit C-terminal domain-containing protein</fullName>
    </recommendedName>
</protein>
<dbReference type="AlphaFoldDB" id="A0AB34KE71"/>
<dbReference type="GO" id="GO:0008017">
    <property type="term" value="F:microtubule binding"/>
    <property type="evidence" value="ECO:0007669"/>
    <property type="project" value="InterPro"/>
</dbReference>
<evidence type="ECO:0000256" key="2">
    <source>
        <dbReference type="ARBA" id="ARBA00022490"/>
    </source>
</evidence>
<feature type="domain" description="Katanin p80 subunit C-terminal" evidence="5">
    <location>
        <begin position="179"/>
        <end position="333"/>
    </location>
</feature>
<organism evidence="6 7">
    <name type="scientific">Prymnesium parvum</name>
    <name type="common">Toxic golden alga</name>
    <dbReference type="NCBI Taxonomy" id="97485"/>
    <lineage>
        <taxon>Eukaryota</taxon>
        <taxon>Haptista</taxon>
        <taxon>Haptophyta</taxon>
        <taxon>Prymnesiophyceae</taxon>
        <taxon>Prymnesiales</taxon>
        <taxon>Prymnesiaceae</taxon>
        <taxon>Prymnesium</taxon>
    </lineage>
</organism>
<reference evidence="6 7" key="1">
    <citation type="journal article" date="2024" name="Science">
        <title>Giant polyketide synthase enzymes in the biosynthesis of giant marine polyether toxins.</title>
        <authorList>
            <person name="Fallon T.R."/>
            <person name="Shende V.V."/>
            <person name="Wierzbicki I.H."/>
            <person name="Pendleton A.L."/>
            <person name="Watervoot N.F."/>
            <person name="Auber R.P."/>
            <person name="Gonzalez D.J."/>
            <person name="Wisecaver J.H."/>
            <person name="Moore B.S."/>
        </authorList>
    </citation>
    <scope>NUCLEOTIDE SEQUENCE [LARGE SCALE GENOMIC DNA]</scope>
    <source>
        <strain evidence="6 7">12B1</strain>
    </source>
</reference>
<dbReference type="Pfam" id="PF13925">
    <property type="entry name" value="Katanin_con80"/>
    <property type="match status" value="1"/>
</dbReference>
<feature type="compositionally biased region" description="Pro residues" evidence="4">
    <location>
        <begin position="56"/>
        <end position="70"/>
    </location>
</feature>
<keyword evidence="2" id="KW-0963">Cytoplasm</keyword>
<evidence type="ECO:0000313" key="6">
    <source>
        <dbReference type="EMBL" id="KAL1530740.1"/>
    </source>
</evidence>
<dbReference type="PANTHER" id="PTHR19845">
    <property type="entry name" value="KATANIN P80 SUBUNIT"/>
    <property type="match status" value="1"/>
</dbReference>
<evidence type="ECO:0000313" key="7">
    <source>
        <dbReference type="Proteomes" id="UP001515480"/>
    </source>
</evidence>
<evidence type="ECO:0000259" key="5">
    <source>
        <dbReference type="Pfam" id="PF13925"/>
    </source>
</evidence>
<dbReference type="GO" id="GO:0008352">
    <property type="term" value="C:katanin complex"/>
    <property type="evidence" value="ECO:0007669"/>
    <property type="project" value="TreeGrafter"/>
</dbReference>
<sequence>MKAGVRPAGRTSREYSTPPRGRRTDPRPSSEAKELIYNHELSQQRRRKAEPRDRPATPPRAAPPAHPTAPPCVSTPWRGAAASPPGAPTRTPPPAADPSWGGGERRHAADSIVVPTARRAMGRARGAGGLVPVGRDLPIGLDITSFLGPANPFGQQPVVTTRPPPDEELMRSLTEPCAAMSRVLSARLAHLRVISALWASSPRRALLHALDMDDQAVLVDVLNAAQPRLAVEMGLELAQDLMPALARLVDSEYEDYLICGLTALGTVLKVVGPQLRDASDAVARGLPYMGVDLQMEERLERCAALREGLQGMYPRLSDLSLGKGRSAQLAARVCRSMERSMPDAD</sequence>
<dbReference type="PANTHER" id="PTHR19845:SF0">
    <property type="entry name" value="KATANIN P80 WD40 REPEAT-CONTAINING SUBUNIT B1"/>
    <property type="match status" value="1"/>
</dbReference>
<gene>
    <name evidence="6" type="ORF">AB1Y20_001639</name>
</gene>
<feature type="compositionally biased region" description="Pro residues" evidence="4">
    <location>
        <begin position="85"/>
        <end position="96"/>
    </location>
</feature>
<name>A0AB34KE71_PRYPA</name>
<feature type="region of interest" description="Disordered" evidence="4">
    <location>
        <begin position="1"/>
        <end position="107"/>
    </location>
</feature>
<accession>A0AB34KE71</accession>
<evidence type="ECO:0000256" key="3">
    <source>
        <dbReference type="ARBA" id="ARBA00023212"/>
    </source>
</evidence>
<comment type="caution">
    <text evidence="6">The sequence shown here is derived from an EMBL/GenBank/DDBJ whole genome shotgun (WGS) entry which is preliminary data.</text>
</comment>